<protein>
    <submittedName>
        <fullName evidence="3">Uncharacterized protein</fullName>
    </submittedName>
</protein>
<dbReference type="Pfam" id="PF10471">
    <property type="entry name" value="ANAPC_CDC26"/>
    <property type="match status" value="1"/>
</dbReference>
<comment type="caution">
    <text evidence="3">The sequence shown here is derived from an EMBL/GenBank/DDBJ whole genome shotgun (WGS) entry which is preliminary data.</text>
</comment>
<feature type="region of interest" description="Disordered" evidence="2">
    <location>
        <begin position="22"/>
        <end position="67"/>
    </location>
</feature>
<dbReference type="EMBL" id="JAWZYT010006013">
    <property type="protein sequence ID" value="KAK4289040.1"/>
    <property type="molecule type" value="Genomic_DNA"/>
</dbReference>
<keyword evidence="1" id="KW-0833">Ubl conjugation pathway</keyword>
<evidence type="ECO:0000313" key="4">
    <source>
        <dbReference type="Proteomes" id="UP001292094"/>
    </source>
</evidence>
<organism evidence="3 4">
    <name type="scientific">Petrolisthes manimaculis</name>
    <dbReference type="NCBI Taxonomy" id="1843537"/>
    <lineage>
        <taxon>Eukaryota</taxon>
        <taxon>Metazoa</taxon>
        <taxon>Ecdysozoa</taxon>
        <taxon>Arthropoda</taxon>
        <taxon>Crustacea</taxon>
        <taxon>Multicrustacea</taxon>
        <taxon>Malacostraca</taxon>
        <taxon>Eumalacostraca</taxon>
        <taxon>Eucarida</taxon>
        <taxon>Decapoda</taxon>
        <taxon>Pleocyemata</taxon>
        <taxon>Anomura</taxon>
        <taxon>Galatheoidea</taxon>
        <taxon>Porcellanidae</taxon>
        <taxon>Petrolisthes</taxon>
    </lineage>
</organism>
<dbReference type="AlphaFoldDB" id="A0AAE1TMT1"/>
<evidence type="ECO:0000313" key="3">
    <source>
        <dbReference type="EMBL" id="KAK4289040.1"/>
    </source>
</evidence>
<dbReference type="GO" id="GO:0005680">
    <property type="term" value="C:anaphase-promoting complex"/>
    <property type="evidence" value="ECO:0007669"/>
    <property type="project" value="InterPro"/>
</dbReference>
<keyword evidence="4" id="KW-1185">Reference proteome</keyword>
<feature type="compositionally biased region" description="Basic and acidic residues" evidence="2">
    <location>
        <begin position="22"/>
        <end position="37"/>
    </location>
</feature>
<dbReference type="InterPro" id="IPR018860">
    <property type="entry name" value="APC_suCDC26"/>
</dbReference>
<proteinExistence type="predicted"/>
<feature type="compositionally biased region" description="Basic and acidic residues" evidence="2">
    <location>
        <begin position="44"/>
        <end position="57"/>
    </location>
</feature>
<dbReference type="Proteomes" id="UP001292094">
    <property type="component" value="Unassembled WGS sequence"/>
</dbReference>
<dbReference type="GO" id="GO:0031145">
    <property type="term" value="P:anaphase-promoting complex-dependent catabolic process"/>
    <property type="evidence" value="ECO:0007669"/>
    <property type="project" value="InterPro"/>
</dbReference>
<name>A0AAE1TMT1_9EUCA</name>
<reference evidence="3" key="1">
    <citation type="submission" date="2023-11" db="EMBL/GenBank/DDBJ databases">
        <title>Genome assemblies of two species of porcelain crab, Petrolisthes cinctipes and Petrolisthes manimaculis (Anomura: Porcellanidae).</title>
        <authorList>
            <person name="Angst P."/>
        </authorList>
    </citation>
    <scope>NUCLEOTIDE SEQUENCE</scope>
    <source>
        <strain evidence="3">PB745_02</strain>
        <tissue evidence="3">Gill</tissue>
    </source>
</reference>
<evidence type="ECO:0000256" key="2">
    <source>
        <dbReference type="SAM" id="MobiDB-lite"/>
    </source>
</evidence>
<sequence length="67" mass="7709">MLRRNPTKIELKLDDLLELSTKLKGDPEGRRSGDKGSEGTPSLETHKTRKEIIEERIGFNPRPRRPN</sequence>
<evidence type="ECO:0000256" key="1">
    <source>
        <dbReference type="ARBA" id="ARBA00022786"/>
    </source>
</evidence>
<accession>A0AAE1TMT1</accession>
<gene>
    <name evidence="3" type="ORF">Pmani_037971</name>
</gene>